<sequence length="382" mass="40890">MGNTTTSKTYIVVGAGILGASTAYHLAKEGKSVTVVDRQDLGQATDAAAGIVCPWLSQRRNKAWYRLVKNGARYYPTLIKELEKDGEEDTGYKQVGAISLHTEEGKLTKMEERAYKRRESAPEIGEITRLSPKETRAIFPPISDGFGSIHISGGARVNGRALRTALLNASVKHGATLKVGNAEAILNNRTITGVMVNGEIINGDKVILTAGAWAKDFLSKMDIPFQVFAQKAQIIHLQLGEGEIATGNWPVVMPPNNQYILSFGGGKVVVGATHEDDVGFDLRVTAGGIHEILNKALSVAHGLGDGAIEEIRVGFRPITPGFLPVFGFVPQVDGLLVANGLGASGLTAGPYLGAELAKLAQNQKTELQLEDYDVRSAMEEDD</sequence>
<accession>A0ABS6JHJ0</accession>
<dbReference type="InterPro" id="IPR006076">
    <property type="entry name" value="FAD-dep_OxRdtase"/>
</dbReference>
<reference evidence="6 7" key="1">
    <citation type="submission" date="2021-06" db="EMBL/GenBank/DDBJ databases">
        <title>Bacillus sp. RD4P76, an endophyte from a halophyte.</title>
        <authorList>
            <person name="Sun J.-Q."/>
        </authorList>
    </citation>
    <scope>NUCLEOTIDE SEQUENCE [LARGE SCALE GENOMIC DNA]</scope>
    <source>
        <strain evidence="6 7">CGMCC 1.15917</strain>
    </source>
</reference>
<keyword evidence="4" id="KW-0560">Oxidoreductase</keyword>
<evidence type="ECO:0000313" key="6">
    <source>
        <dbReference type="EMBL" id="MBU9713097.1"/>
    </source>
</evidence>
<protein>
    <submittedName>
        <fullName evidence="6">FAD-binding oxidoreductase</fullName>
    </submittedName>
</protein>
<keyword evidence="3" id="KW-0285">Flavoprotein</keyword>
<name>A0ABS6JHJ0_9BACI</name>
<evidence type="ECO:0000256" key="4">
    <source>
        <dbReference type="ARBA" id="ARBA00023002"/>
    </source>
</evidence>
<dbReference type="EMBL" id="JAHQCS010000121">
    <property type="protein sequence ID" value="MBU9713097.1"/>
    <property type="molecule type" value="Genomic_DNA"/>
</dbReference>
<evidence type="ECO:0000313" key="7">
    <source>
        <dbReference type="Proteomes" id="UP000784880"/>
    </source>
</evidence>
<feature type="domain" description="FAD dependent oxidoreductase" evidence="5">
    <location>
        <begin position="10"/>
        <end position="359"/>
    </location>
</feature>
<dbReference type="PANTHER" id="PTHR13847:SF286">
    <property type="entry name" value="D-AMINO ACID DEHYDROGENASE"/>
    <property type="match status" value="1"/>
</dbReference>
<proteinExistence type="inferred from homology"/>
<evidence type="ECO:0000256" key="1">
    <source>
        <dbReference type="ARBA" id="ARBA00001974"/>
    </source>
</evidence>
<comment type="caution">
    <text evidence="6">The sequence shown here is derived from an EMBL/GenBank/DDBJ whole genome shotgun (WGS) entry which is preliminary data.</text>
</comment>
<evidence type="ECO:0000256" key="3">
    <source>
        <dbReference type="ARBA" id="ARBA00022630"/>
    </source>
</evidence>
<dbReference type="Proteomes" id="UP000784880">
    <property type="component" value="Unassembled WGS sequence"/>
</dbReference>
<comment type="similarity">
    <text evidence="2">Belongs to the DadA oxidoreductase family.</text>
</comment>
<evidence type="ECO:0000256" key="2">
    <source>
        <dbReference type="ARBA" id="ARBA00009410"/>
    </source>
</evidence>
<gene>
    <name evidence="6" type="ORF">KS419_15300</name>
</gene>
<comment type="cofactor">
    <cofactor evidence="1">
        <name>FAD</name>
        <dbReference type="ChEBI" id="CHEBI:57692"/>
    </cofactor>
</comment>
<organism evidence="6 7">
    <name type="scientific">Evansella tamaricis</name>
    <dbReference type="NCBI Taxonomy" id="2069301"/>
    <lineage>
        <taxon>Bacteria</taxon>
        <taxon>Bacillati</taxon>
        <taxon>Bacillota</taxon>
        <taxon>Bacilli</taxon>
        <taxon>Bacillales</taxon>
        <taxon>Bacillaceae</taxon>
        <taxon>Evansella</taxon>
    </lineage>
</organism>
<dbReference type="RefSeq" id="WP_217067315.1">
    <property type="nucleotide sequence ID" value="NZ_JAHQCS010000121.1"/>
</dbReference>
<keyword evidence="7" id="KW-1185">Reference proteome</keyword>
<dbReference type="Pfam" id="PF01266">
    <property type="entry name" value="DAO"/>
    <property type="match status" value="1"/>
</dbReference>
<dbReference type="PANTHER" id="PTHR13847">
    <property type="entry name" value="SARCOSINE DEHYDROGENASE-RELATED"/>
    <property type="match status" value="1"/>
</dbReference>
<evidence type="ECO:0000259" key="5">
    <source>
        <dbReference type="Pfam" id="PF01266"/>
    </source>
</evidence>